<feature type="region of interest" description="Disordered" evidence="1">
    <location>
        <begin position="386"/>
        <end position="405"/>
    </location>
</feature>
<feature type="transmembrane region" description="Helical" evidence="2">
    <location>
        <begin position="111"/>
        <end position="136"/>
    </location>
</feature>
<reference evidence="3 4" key="1">
    <citation type="submission" date="2018-06" db="EMBL/GenBank/DDBJ databases">
        <title>Genomic Encyclopedia of Type Strains, Phase IV (KMG-IV): sequencing the most valuable type-strain genomes for metagenomic binning, comparative biology and taxonomic classification.</title>
        <authorList>
            <person name="Goeker M."/>
        </authorList>
    </citation>
    <scope>NUCLEOTIDE SEQUENCE [LARGE SCALE GENOMIC DNA]</scope>
    <source>
        <strain evidence="3 4">DSM 25532</strain>
    </source>
</reference>
<proteinExistence type="predicted"/>
<evidence type="ECO:0000256" key="1">
    <source>
        <dbReference type="SAM" id="MobiDB-lite"/>
    </source>
</evidence>
<feature type="transmembrane region" description="Helical" evidence="2">
    <location>
        <begin position="148"/>
        <end position="167"/>
    </location>
</feature>
<sequence>MALMFQDLSPSVTESRRRWKAALLATPVVLYPATASANMGTPLMWAGSLHMLIGNLFIGIFEGLLLSWIFKTHRGASIGVMILANYLSAWLGIGILGNFHPSEPLSLSNAMSWLGLMVGLTYVMTLLLEWPFVVWMFRGTPHQLGRSIRASLLVQTVSYALLCAYYGSAGHMSLYTRTELVNASALSLPEHVMVYYLSCDDGDVYRRSLSGGKPVKVMELDSKSVVDRLFVCRNAERPAEWDLVARLEAPRGGQVELVTVVPNLKATVAPGIRARNEELGLEGRIWENVGEVDKLGDPTSGRWSFRTGYWAGDGLKGVDSASGERWKLAFETPFVGLPVLNAVQLPGDKVLFQLGSSEIYLLDAPTRRLALLWKGRGPVAMLGTADGKMDPEVAGSSAEGTAAQR</sequence>
<accession>A0A366HKT8</accession>
<name>A0A366HKT8_9BACT</name>
<keyword evidence="2" id="KW-1133">Transmembrane helix</keyword>
<dbReference type="EMBL" id="QNRR01000006">
    <property type="protein sequence ID" value="RBP42639.1"/>
    <property type="molecule type" value="Genomic_DNA"/>
</dbReference>
<feature type="transmembrane region" description="Helical" evidence="2">
    <location>
        <begin position="78"/>
        <end position="99"/>
    </location>
</feature>
<comment type="caution">
    <text evidence="3">The sequence shown here is derived from an EMBL/GenBank/DDBJ whole genome shotgun (WGS) entry which is preliminary data.</text>
</comment>
<evidence type="ECO:0000313" key="3">
    <source>
        <dbReference type="EMBL" id="RBP42639.1"/>
    </source>
</evidence>
<evidence type="ECO:0000256" key="2">
    <source>
        <dbReference type="SAM" id="Phobius"/>
    </source>
</evidence>
<organism evidence="3 4">
    <name type="scientific">Roseimicrobium gellanilyticum</name>
    <dbReference type="NCBI Taxonomy" id="748857"/>
    <lineage>
        <taxon>Bacteria</taxon>
        <taxon>Pseudomonadati</taxon>
        <taxon>Verrucomicrobiota</taxon>
        <taxon>Verrucomicrobiia</taxon>
        <taxon>Verrucomicrobiales</taxon>
        <taxon>Verrucomicrobiaceae</taxon>
        <taxon>Roseimicrobium</taxon>
    </lineage>
</organism>
<protein>
    <submittedName>
        <fullName evidence="3">Uncharacterized protein</fullName>
    </submittedName>
</protein>
<dbReference type="AlphaFoldDB" id="A0A366HKT8"/>
<keyword evidence="4" id="KW-1185">Reference proteome</keyword>
<evidence type="ECO:0000313" key="4">
    <source>
        <dbReference type="Proteomes" id="UP000253426"/>
    </source>
</evidence>
<gene>
    <name evidence="3" type="ORF">DES53_106348</name>
</gene>
<feature type="transmembrane region" description="Helical" evidence="2">
    <location>
        <begin position="45"/>
        <end position="66"/>
    </location>
</feature>
<keyword evidence="2" id="KW-0812">Transmembrane</keyword>
<dbReference type="Proteomes" id="UP000253426">
    <property type="component" value="Unassembled WGS sequence"/>
</dbReference>
<keyword evidence="2" id="KW-0472">Membrane</keyword>